<sequence>MNHNQPRPGGRAWAAGLLGLVAGAVALGIGQLAAGLIDPGASPVIAVGDTAVDRSPAALKEWAIQTFGANDKLVLISGILLVLALIAAGIGVLARRRPGHGTTGLLLFGVVGAAAAVTRPDAGLLDALPSLIGAAAGAWALRLLVRRTWPEAEPGFWDDDARREPAASRTAGEQSLGGPEATGDAVADAGAAAERPVVMRGSFEPLKLDRRGLLTGVAGGVVIAGAGGLAGRALGGRLDVSAERAEVVLPTPATPAKPLPAGVDLRLSGLSPFTTPNRDFYRVDTTLVVPQVDPKTWTLKIHGMVDRPIELTFADLLKRPLMEADVTLTCVSNDVGGPYIGNARWLGARLADVLREAGIRSGADMLLSTSSDGWTAGTPVDVVMDGRDALLAIAMNGETLPVSHGFPVRQVVPGLYGYVSATKWVTDIKVTRFDQDEAYWTPRGWAPKGPIKTESRIDLPRGGSTIAAGRTAIAGVAWAQHRGIAAVEVRVDKGEWRQARLAEVPGPDTWRQWVVDDWQATPGKHTIEVRATDGTGRTQTSEYAPPAPDGAAGWHSILVVVK</sequence>
<dbReference type="Proteomes" id="UP000645217">
    <property type="component" value="Unassembled WGS sequence"/>
</dbReference>
<evidence type="ECO:0000313" key="4">
    <source>
        <dbReference type="EMBL" id="GGK86294.1"/>
    </source>
</evidence>
<dbReference type="GO" id="GO:0006790">
    <property type="term" value="P:sulfur compound metabolic process"/>
    <property type="evidence" value="ECO:0007669"/>
    <property type="project" value="TreeGrafter"/>
</dbReference>
<dbReference type="Gene3D" id="3.90.420.10">
    <property type="entry name" value="Oxidoreductase, molybdopterin-binding domain"/>
    <property type="match status" value="1"/>
</dbReference>
<proteinExistence type="predicted"/>
<evidence type="ECO:0000256" key="1">
    <source>
        <dbReference type="SAM" id="MobiDB-lite"/>
    </source>
</evidence>
<feature type="transmembrane region" description="Helical" evidence="2">
    <location>
        <begin position="73"/>
        <end position="94"/>
    </location>
</feature>
<protein>
    <submittedName>
        <fullName evidence="4">Oxidoreductase</fullName>
    </submittedName>
</protein>
<dbReference type="InterPro" id="IPR014756">
    <property type="entry name" value="Ig_E-set"/>
</dbReference>
<feature type="transmembrane region" description="Helical" evidence="2">
    <location>
        <begin position="12"/>
        <end position="34"/>
    </location>
</feature>
<reference evidence="4" key="1">
    <citation type="journal article" date="2014" name="Int. J. Syst. Evol. Microbiol.">
        <title>Complete genome sequence of Corynebacterium casei LMG S-19264T (=DSM 44701T), isolated from a smear-ripened cheese.</title>
        <authorList>
            <consortium name="US DOE Joint Genome Institute (JGI-PGF)"/>
            <person name="Walter F."/>
            <person name="Albersmeier A."/>
            <person name="Kalinowski J."/>
            <person name="Ruckert C."/>
        </authorList>
    </citation>
    <scope>NUCLEOTIDE SEQUENCE</scope>
    <source>
        <strain evidence="4">JCM 13064</strain>
    </source>
</reference>
<dbReference type="InterPro" id="IPR036374">
    <property type="entry name" value="OxRdtase_Mopterin-bd_sf"/>
</dbReference>
<dbReference type="RefSeq" id="WP_189163709.1">
    <property type="nucleotide sequence ID" value="NZ_BMNT01000015.1"/>
</dbReference>
<evidence type="ECO:0000259" key="3">
    <source>
        <dbReference type="Pfam" id="PF00174"/>
    </source>
</evidence>
<gene>
    <name evidence="4" type="ORF">GCM10007964_31110</name>
</gene>
<dbReference type="SUPFAM" id="SSF81296">
    <property type="entry name" value="E set domains"/>
    <property type="match status" value="1"/>
</dbReference>
<feature type="region of interest" description="Disordered" evidence="1">
    <location>
        <begin position="154"/>
        <end position="184"/>
    </location>
</feature>
<keyword evidence="2" id="KW-0812">Transmembrane</keyword>
<feature type="transmembrane region" description="Helical" evidence="2">
    <location>
        <begin position="101"/>
        <end position="118"/>
    </location>
</feature>
<dbReference type="EMBL" id="BMNT01000015">
    <property type="protein sequence ID" value="GGK86294.1"/>
    <property type="molecule type" value="Genomic_DNA"/>
</dbReference>
<accession>A0A917R3H8</accession>
<dbReference type="GO" id="GO:0008482">
    <property type="term" value="F:sulfite oxidase activity"/>
    <property type="evidence" value="ECO:0007669"/>
    <property type="project" value="TreeGrafter"/>
</dbReference>
<dbReference type="InterPro" id="IPR000572">
    <property type="entry name" value="OxRdtase_Mopterin-bd_dom"/>
</dbReference>
<dbReference type="SUPFAM" id="SSF56524">
    <property type="entry name" value="Oxidoreductase molybdopterin-binding domain"/>
    <property type="match status" value="1"/>
</dbReference>
<dbReference type="PANTHER" id="PTHR19372">
    <property type="entry name" value="SULFITE REDUCTASE"/>
    <property type="match status" value="1"/>
</dbReference>
<keyword evidence="2" id="KW-0472">Membrane</keyword>
<evidence type="ECO:0000313" key="5">
    <source>
        <dbReference type="Proteomes" id="UP000645217"/>
    </source>
</evidence>
<keyword evidence="5" id="KW-1185">Reference proteome</keyword>
<dbReference type="GO" id="GO:0043546">
    <property type="term" value="F:molybdopterin cofactor binding"/>
    <property type="evidence" value="ECO:0007669"/>
    <property type="project" value="TreeGrafter"/>
</dbReference>
<feature type="transmembrane region" description="Helical" evidence="2">
    <location>
        <begin position="124"/>
        <end position="145"/>
    </location>
</feature>
<dbReference type="Pfam" id="PF00174">
    <property type="entry name" value="Oxidored_molyb"/>
    <property type="match status" value="1"/>
</dbReference>
<organism evidence="4 5">
    <name type="scientific">Sphaerisporangium melleum</name>
    <dbReference type="NCBI Taxonomy" id="321316"/>
    <lineage>
        <taxon>Bacteria</taxon>
        <taxon>Bacillati</taxon>
        <taxon>Actinomycetota</taxon>
        <taxon>Actinomycetes</taxon>
        <taxon>Streptosporangiales</taxon>
        <taxon>Streptosporangiaceae</taxon>
        <taxon>Sphaerisporangium</taxon>
    </lineage>
</organism>
<evidence type="ECO:0000256" key="2">
    <source>
        <dbReference type="SAM" id="Phobius"/>
    </source>
</evidence>
<feature type="transmembrane region" description="Helical" evidence="2">
    <location>
        <begin position="213"/>
        <end position="234"/>
    </location>
</feature>
<dbReference type="GO" id="GO:0020037">
    <property type="term" value="F:heme binding"/>
    <property type="evidence" value="ECO:0007669"/>
    <property type="project" value="TreeGrafter"/>
</dbReference>
<dbReference type="AlphaFoldDB" id="A0A917R3H8"/>
<reference evidence="4" key="2">
    <citation type="submission" date="2020-09" db="EMBL/GenBank/DDBJ databases">
        <authorList>
            <person name="Sun Q."/>
            <person name="Ohkuma M."/>
        </authorList>
    </citation>
    <scope>NUCLEOTIDE SEQUENCE</scope>
    <source>
        <strain evidence="4">JCM 13064</strain>
    </source>
</reference>
<comment type="caution">
    <text evidence="4">The sequence shown here is derived from an EMBL/GenBank/DDBJ whole genome shotgun (WGS) entry which is preliminary data.</text>
</comment>
<keyword evidence="2" id="KW-1133">Transmembrane helix</keyword>
<feature type="domain" description="Oxidoreductase molybdopterin-binding" evidence="3">
    <location>
        <begin position="288"/>
        <end position="437"/>
    </location>
</feature>
<dbReference type="PANTHER" id="PTHR19372:SF7">
    <property type="entry name" value="SULFITE OXIDASE, MITOCHONDRIAL"/>
    <property type="match status" value="1"/>
</dbReference>
<dbReference type="Gene3D" id="2.60.40.650">
    <property type="match status" value="1"/>
</dbReference>
<name>A0A917R3H8_9ACTN</name>